<name>H3AMP9_LATCH</name>
<reference evidence="1" key="3">
    <citation type="submission" date="2025-09" db="UniProtKB">
        <authorList>
            <consortium name="Ensembl"/>
        </authorList>
    </citation>
    <scope>IDENTIFICATION</scope>
</reference>
<dbReference type="InParanoid" id="H3AMP9"/>
<sequence length="418" mass="48430">MLGCYNLVFTRIKEQNPQLWKLGCACHMAHTCAQDAAKTLSVSAENIIIAIFYYFDKSCKRKEELKQFQEFCNVESRKILKHVSTRWLSLGKTFDRLLQQWPALKSYFSSKSQKEERVRMLKKSLSSPQCHLYCSFLQSVIPIFDKFNLLMQAEVPMVHAIHPAILNLARGLLGRFLKPVIVREARDILSVQYENPQNQKGDQDLYIGFYTKQYICSEEMQDNTECDWYLSQFYKDVHNFYSKAVSSVYEKLPALDETLKLLTIIDYKNRDTHTFDDLVSLLEMFPCLKKELNMVKLEEEFISYQVLDIDALVEGSKEDGSQVRMDTFWHKTGQIKNSGKNTFVLLPTVMKQLLVLPHSNTDCERMFSITRKNRTEARSELSNAVLKGLLATKVNMLSDCSCFEWKPSDSLIKKAKSA</sequence>
<evidence type="ECO:0000313" key="1">
    <source>
        <dbReference type="Ensembl" id="ENSLACP00000010920.1"/>
    </source>
</evidence>
<dbReference type="Proteomes" id="UP000008672">
    <property type="component" value="Unassembled WGS sequence"/>
</dbReference>
<keyword evidence="2" id="KW-1185">Reference proteome</keyword>
<dbReference type="GeneTree" id="ENSGT01030000234766"/>
<dbReference type="AlphaFoldDB" id="H3AMP9"/>
<accession>H3AMP9</accession>
<dbReference type="InterPro" id="IPR012337">
    <property type="entry name" value="RNaseH-like_sf"/>
</dbReference>
<protein>
    <recommendedName>
        <fullName evidence="3">HAT C-terminal dimerisation domain-containing protein</fullName>
    </recommendedName>
</protein>
<dbReference type="SUPFAM" id="SSF53098">
    <property type="entry name" value="Ribonuclease H-like"/>
    <property type="match status" value="1"/>
</dbReference>
<dbReference type="PANTHER" id="PTHR37162:SF1">
    <property type="entry name" value="BED-TYPE DOMAIN-CONTAINING PROTEIN"/>
    <property type="match status" value="1"/>
</dbReference>
<dbReference type="EMBL" id="AFYH01150680">
    <property type="status" value="NOT_ANNOTATED_CDS"/>
    <property type="molecule type" value="Genomic_DNA"/>
</dbReference>
<dbReference type="HOGENOM" id="CLU_013265_2_1_1"/>
<dbReference type="OMA" id="YICSEEM"/>
<proteinExistence type="predicted"/>
<reference evidence="1" key="2">
    <citation type="submission" date="2025-08" db="UniProtKB">
        <authorList>
            <consortium name="Ensembl"/>
        </authorList>
    </citation>
    <scope>IDENTIFICATION</scope>
</reference>
<reference evidence="2" key="1">
    <citation type="submission" date="2011-08" db="EMBL/GenBank/DDBJ databases">
        <title>The draft genome of Latimeria chalumnae.</title>
        <authorList>
            <person name="Di Palma F."/>
            <person name="Alfoldi J."/>
            <person name="Johnson J."/>
            <person name="Berlin A."/>
            <person name="Gnerre S."/>
            <person name="Jaffe D."/>
            <person name="MacCallum I."/>
            <person name="Young S."/>
            <person name="Walker B.J."/>
            <person name="Lander E."/>
            <person name="Lindblad-Toh K."/>
        </authorList>
    </citation>
    <scope>NUCLEOTIDE SEQUENCE [LARGE SCALE GENOMIC DNA]</scope>
    <source>
        <strain evidence="2">Wild caught</strain>
    </source>
</reference>
<evidence type="ECO:0008006" key="3">
    <source>
        <dbReference type="Google" id="ProtNLM"/>
    </source>
</evidence>
<dbReference type="Ensembl" id="ENSLACT00000011001.1">
    <property type="protein sequence ID" value="ENSLACP00000010920.1"/>
    <property type="gene ID" value="ENSLACG00000009608.1"/>
</dbReference>
<evidence type="ECO:0000313" key="2">
    <source>
        <dbReference type="Proteomes" id="UP000008672"/>
    </source>
</evidence>
<dbReference type="PANTHER" id="PTHR37162">
    <property type="entry name" value="HAT FAMILY DIMERISATION DOMAINCONTAINING PROTEIN-RELATED"/>
    <property type="match status" value="1"/>
</dbReference>
<dbReference type="eggNOG" id="ENOG502RX81">
    <property type="taxonomic scope" value="Eukaryota"/>
</dbReference>
<organism evidence="1 2">
    <name type="scientific">Latimeria chalumnae</name>
    <name type="common">Coelacanth</name>
    <dbReference type="NCBI Taxonomy" id="7897"/>
    <lineage>
        <taxon>Eukaryota</taxon>
        <taxon>Metazoa</taxon>
        <taxon>Chordata</taxon>
        <taxon>Craniata</taxon>
        <taxon>Vertebrata</taxon>
        <taxon>Euteleostomi</taxon>
        <taxon>Coelacanthiformes</taxon>
        <taxon>Coelacanthidae</taxon>
        <taxon>Latimeria</taxon>
    </lineage>
</organism>